<evidence type="ECO:0000313" key="1">
    <source>
        <dbReference type="EMBL" id="MCF3941313.1"/>
    </source>
</evidence>
<proteinExistence type="predicted"/>
<dbReference type="EC" id="3.5.1.28" evidence="1"/>
<comment type="caution">
    <text evidence="1">The sequence shown here is derived from an EMBL/GenBank/DDBJ whole genome shotgun (WGS) entry which is preliminary data.</text>
</comment>
<dbReference type="RefSeq" id="WP_235726192.1">
    <property type="nucleotide sequence ID" value="NZ_JAKGCU010000038.1"/>
</dbReference>
<dbReference type="InterPro" id="IPR036505">
    <property type="entry name" value="Amidase/PGRP_sf"/>
</dbReference>
<sequence>MSSDDYARTIIQVGHDMGVSVRGIKIALATALVETNLKNYANRAVPGSLTVPYDAIGSDSKSVGLFQQQPQWWGRGDGIDLMDPATSARLFYEALTRIDYNGSNSPGSYAQAVQRSSFPDRYDQRFAEASALYDRLNTGGSVMPDYGITKVMHGYNATSVGIGNSNGPRAKTPYFVVHTQQAKSTAVNLANFCNGTATTGNPVAYNLSIDGKDTVEIVPISEGPWAAADANNLGIHVCIAGSFAQWSRGQWLDAVDDSGDNLSEDLAITRAAKALAAAHQQYGIPLVYGGDRGKSGWPIKSSGVVGHMDFGNRGGGHTDPGMGFPFDELIKRALTAGAAPVVPNLIDAAAAATPWVGDRITKGENKLKDGAWAEFTGAHIYWKNGSKAAYVIPHGGLFETWGADYQWERGPLGYPTRPYTKLPEGAVQAFEHGTLLRKDGATQGFYVHGAIGDQYKAMGWEESPLGYPVSNEEPVKGSDNIVQRFEHGTLTYVPTGVKVELTGKAA</sequence>
<name>A0ABS9DU09_9ACTN</name>
<organism evidence="1 2">
    <name type="scientific">Gordonia tangerina</name>
    <dbReference type="NCBI Taxonomy" id="2911060"/>
    <lineage>
        <taxon>Bacteria</taxon>
        <taxon>Bacillati</taxon>
        <taxon>Actinomycetota</taxon>
        <taxon>Actinomycetes</taxon>
        <taxon>Mycobacteriales</taxon>
        <taxon>Gordoniaceae</taxon>
        <taxon>Gordonia</taxon>
    </lineage>
</organism>
<dbReference type="EMBL" id="JAKGCU010000038">
    <property type="protein sequence ID" value="MCF3941313.1"/>
    <property type="molecule type" value="Genomic_DNA"/>
</dbReference>
<keyword evidence="1" id="KW-0378">Hydrolase</keyword>
<accession>A0ABS9DU09</accession>
<reference evidence="1" key="1">
    <citation type="submission" date="2022-01" db="EMBL/GenBank/DDBJ databases">
        <title>Gordonia xiamenensis sp. nov., isolated from surface seawater in Xiamen.</title>
        <authorList>
            <person name="He Y.F."/>
        </authorList>
    </citation>
    <scope>NUCLEOTIDE SEQUENCE</scope>
    <source>
        <strain evidence="1">GW1C4-4</strain>
    </source>
</reference>
<dbReference type="Gene3D" id="3.40.80.10">
    <property type="entry name" value="Peptidoglycan recognition protein-like"/>
    <property type="match status" value="1"/>
</dbReference>
<gene>
    <name evidence="1" type="ORF">L1892_23370</name>
</gene>
<keyword evidence="2" id="KW-1185">Reference proteome</keyword>
<protein>
    <submittedName>
        <fullName evidence="1">N-acetylmuramoyl-L-alanine amidase</fullName>
        <ecNumber evidence="1">3.5.1.28</ecNumber>
    </submittedName>
</protein>
<dbReference type="GO" id="GO:0008745">
    <property type="term" value="F:N-acetylmuramoyl-L-alanine amidase activity"/>
    <property type="evidence" value="ECO:0007669"/>
    <property type="project" value="UniProtKB-EC"/>
</dbReference>
<dbReference type="SUPFAM" id="SSF55846">
    <property type="entry name" value="N-acetylmuramoyl-L-alanine amidase-like"/>
    <property type="match status" value="1"/>
</dbReference>
<dbReference type="Pfam" id="PF08310">
    <property type="entry name" value="LGFP"/>
    <property type="match status" value="1"/>
</dbReference>
<dbReference type="InterPro" id="IPR013207">
    <property type="entry name" value="LGFP"/>
</dbReference>
<evidence type="ECO:0000313" key="2">
    <source>
        <dbReference type="Proteomes" id="UP001108089"/>
    </source>
</evidence>
<dbReference type="Proteomes" id="UP001108089">
    <property type="component" value="Unassembled WGS sequence"/>
</dbReference>